<evidence type="ECO:0000256" key="3">
    <source>
        <dbReference type="ARBA" id="ARBA00022777"/>
    </source>
</evidence>
<dbReference type="GO" id="GO:0000407">
    <property type="term" value="C:phagophore assembly site"/>
    <property type="evidence" value="ECO:0007669"/>
    <property type="project" value="TreeGrafter"/>
</dbReference>
<feature type="compositionally biased region" description="Polar residues" evidence="5">
    <location>
        <begin position="314"/>
        <end position="346"/>
    </location>
</feature>
<sequence>MEYCNLKTLDIIAQQPQIHLPSYSLRALMKQILEGMRAFHSSGLVHRDIKCDNILLHSPPGSGRVYVKIADFGLAKKEDTIHEQKYVKGTLPFMSPELFLEKILISRKIDIYALGITFYKLITHKYPVDERYFKEQGKKIASLKFIERPSELKDDILWDLLSKLLEFDPNKRITAEQALEHPYFTSPEAIADISIEQQDLAQKAKSKKDKQTSKFDKIPSFIIAESTIKQLIENQKKEELEKDLNKRNIQQLKQEESEVYPSTQSSSEVYSKSLSSSPEVFPTVQPYSSDKFPNTSSSSSDIYPSLQQSSFVYPVNQSQPSEVVPSTDSCSSEVYPSTNSSSSEVYPNTRIIIG</sequence>
<dbReference type="OrthoDB" id="4062651at2759"/>
<protein>
    <submittedName>
        <fullName evidence="7">Putative Mitogen-activated protein kinase kinase kinase 1</fullName>
    </submittedName>
</protein>
<name>A0A5J4VVN2_9EUKA</name>
<dbReference type="GO" id="GO:0005524">
    <property type="term" value="F:ATP binding"/>
    <property type="evidence" value="ECO:0007669"/>
    <property type="project" value="UniProtKB-KW"/>
</dbReference>
<proteinExistence type="predicted"/>
<accession>A0A5J4VVN2</accession>
<evidence type="ECO:0000256" key="5">
    <source>
        <dbReference type="SAM" id="MobiDB-lite"/>
    </source>
</evidence>
<keyword evidence="1" id="KW-0808">Transferase</keyword>
<dbReference type="InterPro" id="IPR000719">
    <property type="entry name" value="Prot_kinase_dom"/>
</dbReference>
<evidence type="ECO:0000256" key="2">
    <source>
        <dbReference type="ARBA" id="ARBA00022741"/>
    </source>
</evidence>
<dbReference type="EMBL" id="SNRW01004807">
    <property type="protein sequence ID" value="KAA6386433.1"/>
    <property type="molecule type" value="Genomic_DNA"/>
</dbReference>
<dbReference type="SMART" id="SM00220">
    <property type="entry name" value="S_TKc"/>
    <property type="match status" value="1"/>
</dbReference>
<feature type="region of interest" description="Disordered" evidence="5">
    <location>
        <begin position="314"/>
        <end position="348"/>
    </location>
</feature>
<evidence type="ECO:0000256" key="4">
    <source>
        <dbReference type="ARBA" id="ARBA00022840"/>
    </source>
</evidence>
<dbReference type="Gene3D" id="1.10.510.10">
    <property type="entry name" value="Transferase(Phosphotransferase) domain 1"/>
    <property type="match status" value="1"/>
</dbReference>
<dbReference type="InterPro" id="IPR045269">
    <property type="entry name" value="Atg1-like"/>
</dbReference>
<organism evidence="7 8">
    <name type="scientific">Streblomastix strix</name>
    <dbReference type="NCBI Taxonomy" id="222440"/>
    <lineage>
        <taxon>Eukaryota</taxon>
        <taxon>Metamonada</taxon>
        <taxon>Preaxostyla</taxon>
        <taxon>Oxymonadida</taxon>
        <taxon>Streblomastigidae</taxon>
        <taxon>Streblomastix</taxon>
    </lineage>
</organism>
<dbReference type="GO" id="GO:0004674">
    <property type="term" value="F:protein serine/threonine kinase activity"/>
    <property type="evidence" value="ECO:0007669"/>
    <property type="project" value="InterPro"/>
</dbReference>
<dbReference type="GO" id="GO:0000045">
    <property type="term" value="P:autophagosome assembly"/>
    <property type="evidence" value="ECO:0007669"/>
    <property type="project" value="TreeGrafter"/>
</dbReference>
<dbReference type="GO" id="GO:0016020">
    <property type="term" value="C:membrane"/>
    <property type="evidence" value="ECO:0007669"/>
    <property type="project" value="TreeGrafter"/>
</dbReference>
<evidence type="ECO:0000313" key="8">
    <source>
        <dbReference type="Proteomes" id="UP000324800"/>
    </source>
</evidence>
<dbReference type="PANTHER" id="PTHR24348">
    <property type="entry name" value="SERINE/THREONINE-PROTEIN KINASE UNC-51-RELATED"/>
    <property type="match status" value="1"/>
</dbReference>
<dbReference type="Proteomes" id="UP000324800">
    <property type="component" value="Unassembled WGS sequence"/>
</dbReference>
<dbReference type="SUPFAM" id="SSF56112">
    <property type="entry name" value="Protein kinase-like (PK-like)"/>
    <property type="match status" value="1"/>
</dbReference>
<evidence type="ECO:0000259" key="6">
    <source>
        <dbReference type="PROSITE" id="PS50011"/>
    </source>
</evidence>
<gene>
    <name evidence="7" type="ORF">EZS28_018042</name>
</gene>
<dbReference type="PANTHER" id="PTHR24348:SF22">
    <property type="entry name" value="NON-SPECIFIC SERINE_THREONINE PROTEIN KINASE"/>
    <property type="match status" value="1"/>
</dbReference>
<reference evidence="7 8" key="1">
    <citation type="submission" date="2019-03" db="EMBL/GenBank/DDBJ databases">
        <title>Single cell metagenomics reveals metabolic interactions within the superorganism composed of flagellate Streblomastix strix and complex community of Bacteroidetes bacteria on its surface.</title>
        <authorList>
            <person name="Treitli S.C."/>
            <person name="Kolisko M."/>
            <person name="Husnik F."/>
            <person name="Keeling P."/>
            <person name="Hampl V."/>
        </authorList>
    </citation>
    <scope>NUCLEOTIDE SEQUENCE [LARGE SCALE GENOMIC DNA]</scope>
    <source>
        <strain evidence="7">ST1C</strain>
    </source>
</reference>
<feature type="domain" description="Protein kinase" evidence="6">
    <location>
        <begin position="1"/>
        <end position="184"/>
    </location>
</feature>
<dbReference type="PROSITE" id="PS50011">
    <property type="entry name" value="PROTEIN_KINASE_DOM"/>
    <property type="match status" value="1"/>
</dbReference>
<comment type="caution">
    <text evidence="7">The sequence shown here is derived from an EMBL/GenBank/DDBJ whole genome shotgun (WGS) entry which is preliminary data.</text>
</comment>
<evidence type="ECO:0000313" key="7">
    <source>
        <dbReference type="EMBL" id="KAA6386433.1"/>
    </source>
</evidence>
<keyword evidence="4" id="KW-0067">ATP-binding</keyword>
<keyword evidence="3 7" id="KW-0418">Kinase</keyword>
<dbReference type="InterPro" id="IPR008271">
    <property type="entry name" value="Ser/Thr_kinase_AS"/>
</dbReference>
<dbReference type="Pfam" id="PF00069">
    <property type="entry name" value="Pkinase"/>
    <property type="match status" value="1"/>
</dbReference>
<dbReference type="GO" id="GO:0005776">
    <property type="term" value="C:autophagosome"/>
    <property type="evidence" value="ECO:0007669"/>
    <property type="project" value="TreeGrafter"/>
</dbReference>
<dbReference type="AlphaFoldDB" id="A0A5J4VVN2"/>
<dbReference type="InterPro" id="IPR011009">
    <property type="entry name" value="Kinase-like_dom_sf"/>
</dbReference>
<dbReference type="GO" id="GO:0010506">
    <property type="term" value="P:regulation of autophagy"/>
    <property type="evidence" value="ECO:0007669"/>
    <property type="project" value="InterPro"/>
</dbReference>
<dbReference type="PROSITE" id="PS00108">
    <property type="entry name" value="PROTEIN_KINASE_ST"/>
    <property type="match status" value="1"/>
</dbReference>
<evidence type="ECO:0000256" key="1">
    <source>
        <dbReference type="ARBA" id="ARBA00022679"/>
    </source>
</evidence>
<keyword evidence="2" id="KW-0547">Nucleotide-binding</keyword>
<dbReference type="GO" id="GO:0005829">
    <property type="term" value="C:cytosol"/>
    <property type="evidence" value="ECO:0007669"/>
    <property type="project" value="TreeGrafter"/>
</dbReference>